<evidence type="ECO:0000313" key="2">
    <source>
        <dbReference type="Proteomes" id="UP000326695"/>
    </source>
</evidence>
<dbReference type="RefSeq" id="WP_067439792.1">
    <property type="nucleotide sequence ID" value="NZ_CP038018.1"/>
</dbReference>
<evidence type="ECO:0000313" key="1">
    <source>
        <dbReference type="EMBL" id="QED92814.1"/>
    </source>
</evidence>
<dbReference type="Proteomes" id="UP000326695">
    <property type="component" value="Chromosome"/>
</dbReference>
<keyword evidence="2" id="KW-1185">Reference proteome</keyword>
<sequence length="130" mass="14733">MLLPQMKCVKAALAAYLDQISAAQDEESWQEVEALCFEKEYRSAIIREWAEIAIEDGEENYDFSDQCIPSFLTSLKLRFQVAFSGMANQLNFRYGLGSPCCAFVLSVAHCLVSKANLARYIFICSAPFWH</sequence>
<protein>
    <submittedName>
        <fullName evidence="1">Uncharacterized protein</fullName>
    </submittedName>
</protein>
<organism evidence="1 2">
    <name type="scientific">Eikenella exigua</name>
    <dbReference type="NCBI Taxonomy" id="2528037"/>
    <lineage>
        <taxon>Bacteria</taxon>
        <taxon>Pseudomonadati</taxon>
        <taxon>Pseudomonadota</taxon>
        <taxon>Betaproteobacteria</taxon>
        <taxon>Neisseriales</taxon>
        <taxon>Neisseriaceae</taxon>
        <taxon>Eikenella</taxon>
    </lineage>
</organism>
<proteinExistence type="predicted"/>
<dbReference type="KEGG" id="eex:EZJ17_09525"/>
<dbReference type="EMBL" id="CP038018">
    <property type="protein sequence ID" value="QED92814.1"/>
    <property type="molecule type" value="Genomic_DNA"/>
</dbReference>
<accession>A0AAX1F9P6</accession>
<reference evidence="2" key="1">
    <citation type="journal article" date="2019" name="J. Anim. Genet.">
        <title>Description and whole genome sequencing of Eikenella exigua sp. nov., isolated from brain abscess and blood.</title>
        <authorList>
            <person name="Stormo K.A."/>
            <person name="Nygaard R.M."/>
            <person name="Bruvold T.S."/>
            <person name="Dimmen G."/>
            <person name="Lindemann P.C."/>
            <person name="Jordal S."/>
            <person name="Kommedal O."/>
        </authorList>
    </citation>
    <scope>NUCLEOTIDE SEQUENCE [LARGE SCALE GENOMIC DNA]</scope>
    <source>
        <strain evidence="2">PXX</strain>
    </source>
</reference>
<gene>
    <name evidence="1" type="ORF">EZJ17_09525</name>
</gene>
<dbReference type="AlphaFoldDB" id="A0AAX1F9P6"/>
<name>A0AAX1F9P6_9NEIS</name>